<feature type="region of interest" description="Disordered" evidence="1">
    <location>
        <begin position="294"/>
        <end position="318"/>
    </location>
</feature>
<dbReference type="Proteomes" id="UP001652740">
    <property type="component" value="Unplaced"/>
</dbReference>
<name>A0A6J3BWU1_GALME</name>
<dbReference type="PANTHER" id="PTHR39387">
    <property type="entry name" value="SHAVENOID, ISOFORM B"/>
    <property type="match status" value="1"/>
</dbReference>
<evidence type="ECO:0000313" key="5">
    <source>
        <dbReference type="RefSeq" id="XP_031765887.1"/>
    </source>
</evidence>
<feature type="compositionally biased region" description="Basic and acidic residues" evidence="1">
    <location>
        <begin position="1086"/>
        <end position="1100"/>
    </location>
</feature>
<dbReference type="PANTHER" id="PTHR39387:SF1">
    <property type="entry name" value="SHAVENOID, ISOFORM B"/>
    <property type="match status" value="1"/>
</dbReference>
<organism evidence="4 5">
    <name type="scientific">Galleria mellonella</name>
    <name type="common">Greater wax moth</name>
    <dbReference type="NCBI Taxonomy" id="7137"/>
    <lineage>
        <taxon>Eukaryota</taxon>
        <taxon>Metazoa</taxon>
        <taxon>Ecdysozoa</taxon>
        <taxon>Arthropoda</taxon>
        <taxon>Hexapoda</taxon>
        <taxon>Insecta</taxon>
        <taxon>Pterygota</taxon>
        <taxon>Neoptera</taxon>
        <taxon>Endopterygota</taxon>
        <taxon>Lepidoptera</taxon>
        <taxon>Glossata</taxon>
        <taxon>Ditrysia</taxon>
        <taxon>Pyraloidea</taxon>
        <taxon>Pyralidae</taxon>
        <taxon>Galleriinae</taxon>
        <taxon>Galleria</taxon>
    </lineage>
</organism>
<dbReference type="OrthoDB" id="6346242at2759"/>
<feature type="domain" description="Shavenoid isoform B-like N-terminal" evidence="3">
    <location>
        <begin position="41"/>
        <end position="105"/>
    </location>
</feature>
<accession>A0A6J3BWU1</accession>
<keyword evidence="2" id="KW-1133">Transmembrane helix</keyword>
<gene>
    <name evidence="5" type="primary">LOC113521989</name>
</gene>
<evidence type="ECO:0000313" key="4">
    <source>
        <dbReference type="Proteomes" id="UP001652740"/>
    </source>
</evidence>
<sequence length="1274" mass="143679">MKKAILRFGLKKVYEMALLVILVMVTSVIGTSTPTEEMALGNVTRFASGDLFSLVGTDCGPTRCMEVSHGTALAAPSGGDGCLCQCRRDTPTFREDQRICTDKIDECVMASFGRGSTKPQIPFVFLPMKGQIVYPAKEIIFTNVEDAICAVTSAQYLSPSGWVTLRDLLDNDVPFSLYRDEGSTFLQWRGSAALHARLEGRLVAAHVLCSAHEQSRLAASCAAFRIAGASHNSLLDVRSIPFHAGETVTSEPSSQNQGLSVLESLAICVCVLMLVFIYAAGIIFYIHYKQRQKRKDKDPESNHSNTISTENGSPLDSRIDLDNVQLKTNPLLNMSNLNSNFLNDSGLSDVSEHTEDTIDSSPNITQKFQKTNSNVVSAMVHTRRKKPTRPSIRASTTSEKMNERFQRRSMSPDTFERAPHSELSIIDCTLENNTVARQPFQSSNGEPALRKKLYFNPVFFETDHLKNPPPAAIEFLMKIREIMSLAKDKMTSKRFIPILSDIPEEDLYNSIDLGCDIPCARRNRRYSIAINLKQENSRRAGHCGGCPGCDIVTKSQKSIALTRSNSCKTCVSEDYKQTIVRKWLDDVPSPPQSEKSIKPIKKVIGSPRAIEAKLKSEIRPHSTEPLRIEEIKRNLQLVDSKVKEQVSNLKINEMKETKKEDVKRDIKKDDSKCANITIKQNIGKMPEDIKNVIPTTPTKIQENKNISNQMSRRIRKKLPPPPPPPANPPQLPESPQHEEEEEPIPVEVKIKMEAVIRELNNCRRTEPKVLEEMKIESVTPIAPKIVIPVVAADSHYYSDDNTLSINRKKEKSLSRDNIFMDLDSLDKNALKRRRFSLACGPELAHKDIFDHNQRPQSAARGRLTSSWRDINKAVDNYQQDSFNSWCDIKRFGGDYVQNPYNIVQPQFKNRSEIIINSSEPLYDNISKPGPLTIKVSGSPIESRRKVNEEFDPDTLDRKPKRENKRVEKILLKSGGSFKFKVQTNTPESKNKPNTPPEVTFTRKIGSLRQIYEAKAKVQTNEINLYNRRGSLPYLNQDAACFARSVKTPDLIRQIDNQKDLKPPVPPKQRRIPDLSPKFSSSIRESPSGDRRRISEERDRFPPYTRVDNLNARRSGRRSARTRSRRTDLRKLYRTEDSGYMSTDSNDSKRRAKYLMQLRPKNIPEPAPVPVARSITRTPILLMESDTDDLESLCDGRSESGGESVETDSVFFGNFDDTKEMFAELGLHSYEMKRKISRGPEQIDSGFMGETNIILSGDSDSEHRSVISIITGRDG</sequence>
<keyword evidence="4" id="KW-1185">Reference proteome</keyword>
<feature type="compositionally biased region" description="Basic and acidic residues" evidence="1">
    <location>
        <begin position="1124"/>
        <end position="1136"/>
    </location>
</feature>
<feature type="transmembrane region" description="Helical" evidence="2">
    <location>
        <begin position="264"/>
        <end position="288"/>
    </location>
</feature>
<feature type="compositionally biased region" description="Pro residues" evidence="1">
    <location>
        <begin position="719"/>
        <end position="732"/>
    </location>
</feature>
<dbReference type="GO" id="GO:0005938">
    <property type="term" value="C:cell cortex"/>
    <property type="evidence" value="ECO:0007669"/>
    <property type="project" value="TreeGrafter"/>
</dbReference>
<dbReference type="InterPro" id="IPR057507">
    <property type="entry name" value="Sha_B-like_N"/>
</dbReference>
<reference evidence="5" key="1">
    <citation type="submission" date="2025-08" db="UniProtKB">
        <authorList>
            <consortium name="RefSeq"/>
        </authorList>
    </citation>
    <scope>IDENTIFICATION</scope>
    <source>
        <tissue evidence="5">Whole larvae</tissue>
    </source>
</reference>
<feature type="compositionally biased region" description="Basic residues" evidence="1">
    <location>
        <begin position="1113"/>
        <end position="1123"/>
    </location>
</feature>
<feature type="region of interest" description="Disordered" evidence="1">
    <location>
        <begin position="1054"/>
        <end position="1148"/>
    </location>
</feature>
<feature type="region of interest" description="Disordered" evidence="1">
    <location>
        <begin position="944"/>
        <end position="963"/>
    </location>
</feature>
<feature type="compositionally biased region" description="Polar residues" evidence="1">
    <location>
        <begin position="302"/>
        <end position="314"/>
    </location>
</feature>
<dbReference type="AlphaFoldDB" id="A0A6J3BWU1"/>
<evidence type="ECO:0000256" key="2">
    <source>
        <dbReference type="SAM" id="Phobius"/>
    </source>
</evidence>
<dbReference type="Pfam" id="PF23328">
    <property type="entry name" value="Sha_B_N"/>
    <property type="match status" value="1"/>
</dbReference>
<feature type="region of interest" description="Disordered" evidence="1">
    <location>
        <begin position="714"/>
        <end position="746"/>
    </location>
</feature>
<evidence type="ECO:0000259" key="3">
    <source>
        <dbReference type="Pfam" id="PF23328"/>
    </source>
</evidence>
<protein>
    <submittedName>
        <fullName evidence="5">Uncharacterized protein LOC113521989</fullName>
    </submittedName>
</protein>
<proteinExistence type="predicted"/>
<keyword evidence="2" id="KW-0472">Membrane</keyword>
<dbReference type="GeneID" id="113521989"/>
<feature type="region of interest" description="Disordered" evidence="1">
    <location>
        <begin position="379"/>
        <end position="416"/>
    </location>
</feature>
<dbReference type="RefSeq" id="XP_031765887.1">
    <property type="nucleotide sequence ID" value="XM_031910027.2"/>
</dbReference>
<dbReference type="KEGG" id="gmw:113521989"/>
<keyword evidence="2" id="KW-0812">Transmembrane</keyword>
<dbReference type="GO" id="GO:0035317">
    <property type="term" value="P:imaginal disc-derived wing hair organization"/>
    <property type="evidence" value="ECO:0007669"/>
    <property type="project" value="TreeGrafter"/>
</dbReference>
<evidence type="ECO:0000256" key="1">
    <source>
        <dbReference type="SAM" id="MobiDB-lite"/>
    </source>
</evidence>